<keyword evidence="8" id="KW-0472">Membrane</keyword>
<dbReference type="FunCoup" id="H3AKA3">
    <property type="interactions" value="218"/>
</dbReference>
<keyword evidence="8" id="KW-0812">Transmembrane</keyword>
<protein>
    <recommendedName>
        <fullName evidence="2 7">Carbonic anhydrase</fullName>
        <ecNumber evidence="2 7">4.2.1.1</ecNumber>
    </recommendedName>
</protein>
<keyword evidence="3 7" id="KW-0479">Metal-binding</keyword>
<dbReference type="EC" id="4.2.1.1" evidence="2 7"/>
<dbReference type="eggNOG" id="KOG0382">
    <property type="taxonomic scope" value="Eukaryota"/>
</dbReference>
<dbReference type="AlphaFoldDB" id="H3AKA3"/>
<reference evidence="10" key="3">
    <citation type="submission" date="2025-09" db="UniProtKB">
        <authorList>
            <consortium name="Ensembl"/>
        </authorList>
    </citation>
    <scope>IDENTIFICATION</scope>
</reference>
<dbReference type="OMA" id="WTYEGSH"/>
<dbReference type="Ensembl" id="ENSLACT00000010151.1">
    <property type="protein sequence ID" value="ENSLACP00000010074.1"/>
    <property type="gene ID" value="ENSLACG00000008879.1"/>
</dbReference>
<dbReference type="PROSITE" id="PS51144">
    <property type="entry name" value="ALPHA_CA_2"/>
    <property type="match status" value="1"/>
</dbReference>
<dbReference type="PANTHER" id="PTHR18952:SF84">
    <property type="entry name" value="CARBONIC ANHYDRASE 14"/>
    <property type="match status" value="1"/>
</dbReference>
<dbReference type="FunFam" id="3.10.200.10:FF:000003">
    <property type="entry name" value="Carbonic anhydrase 12"/>
    <property type="match status" value="1"/>
</dbReference>
<reference evidence="11" key="1">
    <citation type="submission" date="2011-08" db="EMBL/GenBank/DDBJ databases">
        <title>The draft genome of Latimeria chalumnae.</title>
        <authorList>
            <person name="Di Palma F."/>
            <person name="Alfoldi J."/>
            <person name="Johnson J."/>
            <person name="Berlin A."/>
            <person name="Gnerre S."/>
            <person name="Jaffe D."/>
            <person name="MacCallum I."/>
            <person name="Young S."/>
            <person name="Walker B.J."/>
            <person name="Lander E."/>
            <person name="Lindblad-Toh K."/>
        </authorList>
    </citation>
    <scope>NUCLEOTIDE SEQUENCE [LARGE SCALE GENOMIC DNA]</scope>
    <source>
        <strain evidence="11">Wild caught</strain>
    </source>
</reference>
<feature type="domain" description="Alpha-carbonic anhydrase" evidence="9">
    <location>
        <begin position="20"/>
        <end position="280"/>
    </location>
</feature>
<keyword evidence="8" id="KW-1133">Transmembrane helix</keyword>
<dbReference type="PANTHER" id="PTHR18952">
    <property type="entry name" value="CARBONIC ANHYDRASE"/>
    <property type="match status" value="1"/>
</dbReference>
<dbReference type="SMART" id="SM01057">
    <property type="entry name" value="Carb_anhydrase"/>
    <property type="match status" value="1"/>
</dbReference>
<dbReference type="InterPro" id="IPR036398">
    <property type="entry name" value="CA_dom_sf"/>
</dbReference>
<evidence type="ECO:0000256" key="3">
    <source>
        <dbReference type="ARBA" id="ARBA00022723"/>
    </source>
</evidence>
<comment type="catalytic activity">
    <reaction evidence="7">
        <text>hydrogencarbonate + H(+) = CO2 + H2O</text>
        <dbReference type="Rhea" id="RHEA:10748"/>
        <dbReference type="ChEBI" id="CHEBI:15377"/>
        <dbReference type="ChEBI" id="CHEBI:15378"/>
        <dbReference type="ChEBI" id="CHEBI:16526"/>
        <dbReference type="ChEBI" id="CHEBI:17544"/>
        <dbReference type="EC" id="4.2.1.1"/>
    </reaction>
</comment>
<dbReference type="SUPFAM" id="SSF51069">
    <property type="entry name" value="Carbonic anhydrase"/>
    <property type="match status" value="1"/>
</dbReference>
<dbReference type="Proteomes" id="UP000008672">
    <property type="component" value="Unassembled WGS sequence"/>
</dbReference>
<dbReference type="GO" id="GO:0004089">
    <property type="term" value="F:carbonate dehydratase activity"/>
    <property type="evidence" value="ECO:0007669"/>
    <property type="project" value="UniProtKB-UniRule"/>
</dbReference>
<evidence type="ECO:0000256" key="4">
    <source>
        <dbReference type="ARBA" id="ARBA00022833"/>
    </source>
</evidence>
<proteinExistence type="inferred from homology"/>
<reference evidence="10" key="2">
    <citation type="submission" date="2025-08" db="UniProtKB">
        <authorList>
            <consortium name="Ensembl"/>
        </authorList>
    </citation>
    <scope>IDENTIFICATION</scope>
</reference>
<evidence type="ECO:0000256" key="2">
    <source>
        <dbReference type="ARBA" id="ARBA00012925"/>
    </source>
</evidence>
<dbReference type="EMBL" id="AFYH01160991">
    <property type="status" value="NOT_ANNOTATED_CDS"/>
    <property type="molecule type" value="Genomic_DNA"/>
</dbReference>
<evidence type="ECO:0000313" key="11">
    <source>
        <dbReference type="Proteomes" id="UP000008672"/>
    </source>
</evidence>
<keyword evidence="11" id="KW-1185">Reference proteome</keyword>
<dbReference type="EMBL" id="AFYH01160990">
    <property type="status" value="NOT_ANNOTATED_CDS"/>
    <property type="molecule type" value="Genomic_DNA"/>
</dbReference>
<dbReference type="InterPro" id="IPR018338">
    <property type="entry name" value="Carbonic_anhydrase_a-class_CS"/>
</dbReference>
<dbReference type="InterPro" id="IPR023561">
    <property type="entry name" value="Carbonic_anhydrase_a-class"/>
</dbReference>
<keyword evidence="4 7" id="KW-0862">Zinc</keyword>
<evidence type="ECO:0000256" key="6">
    <source>
        <dbReference type="ARBA" id="ARBA00023239"/>
    </source>
</evidence>
<keyword evidence="6 7" id="KW-0456">Lyase</keyword>
<comment type="similarity">
    <text evidence="1 7">Belongs to the alpha-carbonic anhydrase family.</text>
</comment>
<organism evidence="10 11">
    <name type="scientific">Latimeria chalumnae</name>
    <name type="common">Coelacanth</name>
    <dbReference type="NCBI Taxonomy" id="7897"/>
    <lineage>
        <taxon>Eukaryota</taxon>
        <taxon>Metazoa</taxon>
        <taxon>Chordata</taxon>
        <taxon>Craniata</taxon>
        <taxon>Vertebrata</taxon>
        <taxon>Euteleostomi</taxon>
        <taxon>Coelacanthiformes</taxon>
        <taxon>Coelacanthidae</taxon>
        <taxon>Latimeria</taxon>
    </lineage>
</organism>
<dbReference type="GO" id="GO:0005886">
    <property type="term" value="C:plasma membrane"/>
    <property type="evidence" value="ECO:0007669"/>
    <property type="project" value="TreeGrafter"/>
</dbReference>
<comment type="function">
    <text evidence="7">Reversible hydration of carbon dioxide.</text>
</comment>
<dbReference type="Gene3D" id="3.10.200.10">
    <property type="entry name" value="Alpha carbonic anhydrase"/>
    <property type="match status" value="1"/>
</dbReference>
<dbReference type="HOGENOM" id="CLU_039326_1_2_1"/>
<dbReference type="STRING" id="7897.ENSLACP00000010074"/>
<evidence type="ECO:0000256" key="5">
    <source>
        <dbReference type="ARBA" id="ARBA00023180"/>
    </source>
</evidence>
<dbReference type="Pfam" id="PF00194">
    <property type="entry name" value="Carb_anhydrase"/>
    <property type="match status" value="1"/>
</dbReference>
<dbReference type="GeneTree" id="ENSGT00940000156893"/>
<dbReference type="EMBL" id="AFYH01160989">
    <property type="status" value="NOT_ANNOTATED_CDS"/>
    <property type="molecule type" value="Genomic_DNA"/>
</dbReference>
<evidence type="ECO:0000313" key="10">
    <source>
        <dbReference type="Ensembl" id="ENSLACP00000010074.1"/>
    </source>
</evidence>
<gene>
    <name evidence="10" type="primary">CA14</name>
</gene>
<dbReference type="InParanoid" id="H3AKA3"/>
<dbReference type="GO" id="GO:0008270">
    <property type="term" value="F:zinc ion binding"/>
    <property type="evidence" value="ECO:0007669"/>
    <property type="project" value="UniProtKB-UniRule"/>
</dbReference>
<dbReference type="InterPro" id="IPR001148">
    <property type="entry name" value="CA_dom"/>
</dbReference>
<comment type="cofactor">
    <cofactor evidence="7">
        <name>Zn(2+)</name>
        <dbReference type="ChEBI" id="CHEBI:29105"/>
    </cofactor>
</comment>
<evidence type="ECO:0000256" key="7">
    <source>
        <dbReference type="RuleBase" id="RU367011"/>
    </source>
</evidence>
<feature type="transmembrane region" description="Helical" evidence="8">
    <location>
        <begin position="293"/>
        <end position="315"/>
    </location>
</feature>
<dbReference type="PROSITE" id="PS00162">
    <property type="entry name" value="ALPHA_CA_1"/>
    <property type="match status" value="1"/>
</dbReference>
<evidence type="ECO:0000259" key="9">
    <source>
        <dbReference type="PROSITE" id="PS51144"/>
    </source>
</evidence>
<keyword evidence="5" id="KW-0325">Glycoprotein</keyword>
<evidence type="ECO:0000256" key="1">
    <source>
        <dbReference type="ARBA" id="ARBA00010718"/>
    </source>
</evidence>
<accession>H3AKA3</accession>
<dbReference type="Bgee" id="ENSLACG00000008879">
    <property type="expression patterns" value="Expressed in muscle tissue and 5 other cell types or tissues"/>
</dbReference>
<evidence type="ECO:0000256" key="8">
    <source>
        <dbReference type="SAM" id="Phobius"/>
    </source>
</evidence>
<name>H3AKA3_LATCH</name>
<sequence>MFFLVLILFLLPFIAVNVCLFYLFPGPHGQEHWASVYPNCGGTAQSPINIETRHVKYDSLLRPVEPEKYGNPESDPFTLLNNGHTVEMALPISMWLQGLPARYTAVQLHLHWGSEGYPGGSEHLLDGEVFPAEMHVVHYNSEKYSNISAAKDKPDGLAVLGILLEAGDTVNAAYEHIFRYLGNVKYAGEKVVVPPFDVRTLLPPRLDHYYRYNGSLTTPPCYQSVLWTVFKQQVQISWTQLDKLQRALFSTDTEKYPAIPLVDNFRAPQPLNHRTVYASFPLGSTSAYSTGEIIAIVFGLLFGTFGLIMASFFIVRRLQLKKKKKKGQKIIVCTCCLYFFVV</sequence>